<gene>
    <name evidence="2" type="ORF">BDV29DRAFT_199389</name>
</gene>
<reference evidence="2 3" key="1">
    <citation type="submission" date="2019-04" db="EMBL/GenBank/DDBJ databases">
        <title>Friends and foes A comparative genomics study of 23 Aspergillus species from section Flavi.</title>
        <authorList>
            <consortium name="DOE Joint Genome Institute"/>
            <person name="Kjaerbolling I."/>
            <person name="Vesth T."/>
            <person name="Frisvad J.C."/>
            <person name="Nybo J.L."/>
            <person name="Theobald S."/>
            <person name="Kildgaard S."/>
            <person name="Isbrandt T."/>
            <person name="Kuo A."/>
            <person name="Sato A."/>
            <person name="Lyhne E.K."/>
            <person name="Kogle M.E."/>
            <person name="Wiebenga A."/>
            <person name="Kun R.S."/>
            <person name="Lubbers R.J."/>
            <person name="Makela M.R."/>
            <person name="Barry K."/>
            <person name="Chovatia M."/>
            <person name="Clum A."/>
            <person name="Daum C."/>
            <person name="Haridas S."/>
            <person name="He G."/>
            <person name="LaButti K."/>
            <person name="Lipzen A."/>
            <person name="Mondo S."/>
            <person name="Riley R."/>
            <person name="Salamov A."/>
            <person name="Simmons B.A."/>
            <person name="Magnuson J.K."/>
            <person name="Henrissat B."/>
            <person name="Mortensen U.H."/>
            <person name="Larsen T.O."/>
            <person name="Devries R.P."/>
            <person name="Grigoriev I.V."/>
            <person name="Machida M."/>
            <person name="Baker S.E."/>
            <person name="Andersen M.R."/>
        </authorList>
    </citation>
    <scope>NUCLEOTIDE SEQUENCE [LARGE SCALE GENOMIC DNA]</scope>
    <source>
        <strain evidence="2 3">CBS 151.66</strain>
    </source>
</reference>
<dbReference type="InterPro" id="IPR050481">
    <property type="entry name" value="UDP-glycosyltransf_plant"/>
</dbReference>
<evidence type="ECO:0000313" key="2">
    <source>
        <dbReference type="EMBL" id="KAB8068478.1"/>
    </source>
</evidence>
<organism evidence="2 3">
    <name type="scientific">Aspergillus leporis</name>
    <dbReference type="NCBI Taxonomy" id="41062"/>
    <lineage>
        <taxon>Eukaryota</taxon>
        <taxon>Fungi</taxon>
        <taxon>Dikarya</taxon>
        <taxon>Ascomycota</taxon>
        <taxon>Pezizomycotina</taxon>
        <taxon>Eurotiomycetes</taxon>
        <taxon>Eurotiomycetidae</taxon>
        <taxon>Eurotiales</taxon>
        <taxon>Aspergillaceae</taxon>
        <taxon>Aspergillus</taxon>
        <taxon>Aspergillus subgen. Circumdati</taxon>
    </lineage>
</organism>
<dbReference type="Pfam" id="PF00201">
    <property type="entry name" value="UDPGT"/>
    <property type="match status" value="1"/>
</dbReference>
<protein>
    <recommendedName>
        <fullName evidence="4">UDP-Glycosyltransferase/glycogen phosphorylase</fullName>
    </recommendedName>
</protein>
<keyword evidence="1" id="KW-0808">Transferase</keyword>
<evidence type="ECO:0000313" key="3">
    <source>
        <dbReference type="Proteomes" id="UP000326565"/>
    </source>
</evidence>
<keyword evidence="3" id="KW-1185">Reference proteome</keyword>
<dbReference type="GO" id="GO:0035251">
    <property type="term" value="F:UDP-glucosyltransferase activity"/>
    <property type="evidence" value="ECO:0007669"/>
    <property type="project" value="InterPro"/>
</dbReference>
<dbReference type="Proteomes" id="UP000326565">
    <property type="component" value="Unassembled WGS sequence"/>
</dbReference>
<dbReference type="OrthoDB" id="5835829at2759"/>
<accession>A0A5N5WJ24</accession>
<dbReference type="AlphaFoldDB" id="A0A5N5WJ24"/>
<name>A0A5N5WJ24_9EURO</name>
<dbReference type="EMBL" id="ML732390">
    <property type="protein sequence ID" value="KAB8068478.1"/>
    <property type="molecule type" value="Genomic_DNA"/>
</dbReference>
<dbReference type="CDD" id="cd03784">
    <property type="entry name" value="GT1_Gtf-like"/>
    <property type="match status" value="1"/>
</dbReference>
<dbReference type="Gene3D" id="3.40.50.2000">
    <property type="entry name" value="Glycogen Phosphorylase B"/>
    <property type="match status" value="2"/>
</dbReference>
<dbReference type="PANTHER" id="PTHR48049">
    <property type="entry name" value="GLYCOSYLTRANSFERASE"/>
    <property type="match status" value="1"/>
</dbReference>
<dbReference type="SUPFAM" id="SSF53756">
    <property type="entry name" value="UDP-Glycosyltransferase/glycogen phosphorylase"/>
    <property type="match status" value="1"/>
</dbReference>
<proteinExistence type="predicted"/>
<dbReference type="PANTHER" id="PTHR48049:SF132">
    <property type="entry name" value="GLYCOSYLTRANSFERASE"/>
    <property type="match status" value="1"/>
</dbReference>
<evidence type="ECO:0008006" key="4">
    <source>
        <dbReference type="Google" id="ProtNLM"/>
    </source>
</evidence>
<sequence>MGSDNPPCKILMVVTVGGWNHAALVLELGKVLAARGHIADFATLESQSDWAKKNTDISGLAGVDDSRYKLDTFWTPSYKHLKRLVANHETTPDLLLVDFLVDAAMDILYQYDIPIAVLYSQIPTSINHAPYIPAQPGFQIDGTPTPDNASICKPNHLVLINFFYGLEMPKDLPPLVSPIGPVLPDEYSPLSQDHKEFLLDHPNTLYVALGAEAILSKPDTTNLIKGLYAAIRLGHIDGIIWSFPKIYRQAILGHPHTCIFLTHGGGTAANEGLYHGVPMLVLELFPDQIINAPRLVATGTSVALDKARITEDEVFDKIHLLSEDRYGGYRRNCERMQRIARVASRRKKLGGDLIEKLIYDTEGRYEEDLEL</sequence>
<dbReference type="InterPro" id="IPR002213">
    <property type="entry name" value="UDP_glucos_trans"/>
</dbReference>
<evidence type="ECO:0000256" key="1">
    <source>
        <dbReference type="ARBA" id="ARBA00022679"/>
    </source>
</evidence>